<dbReference type="Pfam" id="PF08282">
    <property type="entry name" value="Hydrolase_3"/>
    <property type="match status" value="2"/>
</dbReference>
<dbReference type="eggNOG" id="COG3769">
    <property type="taxonomic scope" value="Bacteria"/>
</dbReference>
<dbReference type="GO" id="GO:0050531">
    <property type="term" value="F:mannosyl-3-phosphoglycerate phosphatase activity"/>
    <property type="evidence" value="ECO:0007669"/>
    <property type="project" value="UniProtKB-EC"/>
</dbReference>
<dbReference type="Gene3D" id="3.30.980.20">
    <property type="entry name" value="Putative mannosyl-3-phosphoglycerate phosphatase, domain 2"/>
    <property type="match status" value="1"/>
</dbReference>
<dbReference type="GO" id="GO:0000287">
    <property type="term" value="F:magnesium ion binding"/>
    <property type="evidence" value="ECO:0007669"/>
    <property type="project" value="TreeGrafter"/>
</dbReference>
<proteinExistence type="predicted"/>
<keyword evidence="3" id="KW-0460">Magnesium</keyword>
<dbReference type="EMBL" id="CP002085">
    <property type="protein sequence ID" value="ADK83584.1"/>
    <property type="molecule type" value="Genomic_DNA"/>
</dbReference>
<dbReference type="InterPro" id="IPR023214">
    <property type="entry name" value="HAD_sf"/>
</dbReference>
<keyword evidence="1" id="KW-0479">Metal-binding</keyword>
<name>E1QG72_DESB2</name>
<dbReference type="InterPro" id="IPR006381">
    <property type="entry name" value="HAD-SF-IIB-MPGP"/>
</dbReference>
<dbReference type="Proteomes" id="UP000009047">
    <property type="component" value="Chromosome"/>
</dbReference>
<dbReference type="RefSeq" id="WP_013257040.1">
    <property type="nucleotide sequence ID" value="NC_014365.1"/>
</dbReference>
<dbReference type="InterPro" id="IPR006379">
    <property type="entry name" value="HAD-SF_hydro_IIB"/>
</dbReference>
<dbReference type="STRING" id="644282.Deba_0207"/>
<dbReference type="NCBIfam" id="TIGR01484">
    <property type="entry name" value="HAD-SF-IIB"/>
    <property type="match status" value="1"/>
</dbReference>
<dbReference type="EC" id="3.1.3.70" evidence="4"/>
<dbReference type="PANTHER" id="PTHR10000">
    <property type="entry name" value="PHOSPHOSERINE PHOSPHATASE"/>
    <property type="match status" value="1"/>
</dbReference>
<dbReference type="GO" id="GO:0051479">
    <property type="term" value="P:mannosylglycerate biosynthetic process"/>
    <property type="evidence" value="ECO:0007669"/>
    <property type="project" value="InterPro"/>
</dbReference>
<dbReference type="HOGENOM" id="CLU_063016_0_0_7"/>
<protein>
    <submittedName>
        <fullName evidence="4">Mannosyl-3-phosphoglycerate phosphatase family</fullName>
        <ecNumber evidence="4">3.1.3.70</ecNumber>
    </submittedName>
</protein>
<keyword evidence="2 4" id="KW-0378">Hydrolase</keyword>
<dbReference type="AlphaFoldDB" id="E1QG72"/>
<evidence type="ECO:0000313" key="4">
    <source>
        <dbReference type="EMBL" id="ADK83584.1"/>
    </source>
</evidence>
<dbReference type="SFLD" id="SFLDS00003">
    <property type="entry name" value="Haloacid_Dehalogenase"/>
    <property type="match status" value="1"/>
</dbReference>
<evidence type="ECO:0000256" key="1">
    <source>
        <dbReference type="ARBA" id="ARBA00022723"/>
    </source>
</evidence>
<dbReference type="KEGG" id="dbr:Deba_0207"/>
<accession>E1QG72</accession>
<dbReference type="NCBIfam" id="TIGR01486">
    <property type="entry name" value="HAD-SF-IIB-MPGP"/>
    <property type="match status" value="1"/>
</dbReference>
<sequence length="269" mass="28137">MRLVVFSDLDGTLLDHHDYAWSAARPALSALRAAGGALVLCSSKTSAEMIALHGEMGLSEPLVAENGGGIFAPEAHPLAAGPGWRPAEAGWRVLALGLGIDEVRARLARFNGPFGARGFGQMSDAEVAGLTGLSPARAALARRRRFNEPLILPRPEEQAESFIAAARAHGLAVTRGGRFFHLLGGGDKGAAVARLIDYYKGGAEEIRTMALGDAPNDASMLRAVDWPVLLARPDGSHAAVDAPGLALQPLPGPRGWNRAVLAALEELAP</sequence>
<keyword evidence="5" id="KW-1185">Reference proteome</keyword>
<evidence type="ECO:0000313" key="5">
    <source>
        <dbReference type="Proteomes" id="UP000009047"/>
    </source>
</evidence>
<evidence type="ECO:0000256" key="2">
    <source>
        <dbReference type="ARBA" id="ARBA00022801"/>
    </source>
</evidence>
<organism evidence="4 5">
    <name type="scientific">Desulfarculus baarsii (strain ATCC 33931 / DSM 2075 / LMG 7858 / VKM B-1802 / 2st14)</name>
    <dbReference type="NCBI Taxonomy" id="644282"/>
    <lineage>
        <taxon>Bacteria</taxon>
        <taxon>Pseudomonadati</taxon>
        <taxon>Thermodesulfobacteriota</taxon>
        <taxon>Desulfarculia</taxon>
        <taxon>Desulfarculales</taxon>
        <taxon>Desulfarculaceae</taxon>
        <taxon>Desulfarculus</taxon>
    </lineage>
</organism>
<dbReference type="Gene3D" id="3.40.50.1000">
    <property type="entry name" value="HAD superfamily/HAD-like"/>
    <property type="match status" value="1"/>
</dbReference>
<dbReference type="SUPFAM" id="SSF56784">
    <property type="entry name" value="HAD-like"/>
    <property type="match status" value="1"/>
</dbReference>
<dbReference type="SFLD" id="SFLDG01140">
    <property type="entry name" value="C2.B:_Phosphomannomutase_and_P"/>
    <property type="match status" value="1"/>
</dbReference>
<evidence type="ECO:0000256" key="3">
    <source>
        <dbReference type="ARBA" id="ARBA00022842"/>
    </source>
</evidence>
<dbReference type="PANTHER" id="PTHR10000:SF8">
    <property type="entry name" value="HAD SUPERFAMILY HYDROLASE-LIKE, TYPE 3"/>
    <property type="match status" value="1"/>
</dbReference>
<dbReference type="SFLD" id="SFLDG01142">
    <property type="entry name" value="C2.B.2:_Mannosyl-3-phosphoglyc"/>
    <property type="match status" value="1"/>
</dbReference>
<gene>
    <name evidence="4" type="ordered locus">Deba_0207</name>
</gene>
<reference evidence="4 5" key="1">
    <citation type="journal article" date="2010" name="Stand. Genomic Sci.">
        <title>Complete genome sequence of Desulfarculus baarsii type strain (2st14).</title>
        <authorList>
            <person name="Sun H."/>
            <person name="Spring S."/>
            <person name="Lapidus A."/>
            <person name="Davenport K."/>
            <person name="Del Rio T.G."/>
            <person name="Tice H."/>
            <person name="Nolan M."/>
            <person name="Copeland A."/>
            <person name="Cheng J.F."/>
            <person name="Lucas S."/>
            <person name="Tapia R."/>
            <person name="Goodwin L."/>
            <person name="Pitluck S."/>
            <person name="Ivanova N."/>
            <person name="Pagani I."/>
            <person name="Mavromatis K."/>
            <person name="Ovchinnikova G."/>
            <person name="Pati A."/>
            <person name="Chen A."/>
            <person name="Palaniappan K."/>
            <person name="Hauser L."/>
            <person name="Chang Y.J."/>
            <person name="Jeffries C.D."/>
            <person name="Detter J.C."/>
            <person name="Han C."/>
            <person name="Rohde M."/>
            <person name="Brambilla E."/>
            <person name="Goker M."/>
            <person name="Woyke T."/>
            <person name="Bristow J."/>
            <person name="Eisen J.A."/>
            <person name="Markowitz V."/>
            <person name="Hugenholtz P."/>
            <person name="Kyrpides N.C."/>
            <person name="Klenk H.P."/>
            <person name="Land M."/>
        </authorList>
    </citation>
    <scope>NUCLEOTIDE SEQUENCE [LARGE SCALE GENOMIC DNA]</scope>
    <source>
        <strain evidence="5">ATCC 33931 / DSM 2075 / LMG 7858 / VKM B-1802 / 2st14</strain>
    </source>
</reference>
<dbReference type="InterPro" id="IPR036412">
    <property type="entry name" value="HAD-like_sf"/>
</dbReference>
<dbReference type="GO" id="GO:0005829">
    <property type="term" value="C:cytosol"/>
    <property type="evidence" value="ECO:0007669"/>
    <property type="project" value="TreeGrafter"/>
</dbReference>